<dbReference type="AlphaFoldDB" id="A0A8S3JRT4"/>
<organism evidence="1 2">
    <name type="scientific">Rotaria magnacalcarata</name>
    <dbReference type="NCBI Taxonomy" id="392030"/>
    <lineage>
        <taxon>Eukaryota</taxon>
        <taxon>Metazoa</taxon>
        <taxon>Spiralia</taxon>
        <taxon>Gnathifera</taxon>
        <taxon>Rotifera</taxon>
        <taxon>Eurotatoria</taxon>
        <taxon>Bdelloidea</taxon>
        <taxon>Philodinida</taxon>
        <taxon>Philodinidae</taxon>
        <taxon>Rotaria</taxon>
    </lineage>
</organism>
<dbReference type="Proteomes" id="UP000681720">
    <property type="component" value="Unassembled WGS sequence"/>
</dbReference>
<proteinExistence type="predicted"/>
<evidence type="ECO:0000313" key="1">
    <source>
        <dbReference type="EMBL" id="CAF5221439.1"/>
    </source>
</evidence>
<sequence>MLRAYADNISSIEVILGRLKHFDLILSVNENQIVRDLIEFLSLFESTTTILSASKSYPTISLCLLLRI</sequence>
<dbReference type="EMBL" id="CAJOBJ010366759">
    <property type="protein sequence ID" value="CAF5221439.1"/>
    <property type="molecule type" value="Genomic_DNA"/>
</dbReference>
<accession>A0A8S3JRT4</accession>
<gene>
    <name evidence="1" type="ORF">GIL414_LOCUS84546</name>
</gene>
<feature type="non-terminal residue" evidence="1">
    <location>
        <position position="68"/>
    </location>
</feature>
<evidence type="ECO:0000313" key="2">
    <source>
        <dbReference type="Proteomes" id="UP000681720"/>
    </source>
</evidence>
<comment type="caution">
    <text evidence="1">The sequence shown here is derived from an EMBL/GenBank/DDBJ whole genome shotgun (WGS) entry which is preliminary data.</text>
</comment>
<protein>
    <submittedName>
        <fullName evidence="1">Uncharacterized protein</fullName>
    </submittedName>
</protein>
<reference evidence="1" key="1">
    <citation type="submission" date="2021-02" db="EMBL/GenBank/DDBJ databases">
        <authorList>
            <person name="Nowell W R."/>
        </authorList>
    </citation>
    <scope>NUCLEOTIDE SEQUENCE</scope>
</reference>
<name>A0A8S3JRT4_9BILA</name>